<name>A0ACC1LJU2_9FUNG</name>
<dbReference type="EMBL" id="JANBUP010000900">
    <property type="protein sequence ID" value="KAJ2809790.1"/>
    <property type="molecule type" value="Genomic_DNA"/>
</dbReference>
<comment type="caution">
    <text evidence="1">The sequence shown here is derived from an EMBL/GenBank/DDBJ whole genome shotgun (WGS) entry which is preliminary data.</text>
</comment>
<keyword evidence="2" id="KW-1185">Reference proteome</keyword>
<gene>
    <name evidence="1" type="ORF">H4S07_003055</name>
</gene>
<evidence type="ECO:0000313" key="2">
    <source>
        <dbReference type="Proteomes" id="UP001140096"/>
    </source>
</evidence>
<accession>A0ACC1LJU2</accession>
<organism evidence="1 2">
    <name type="scientific">Coemansia furcata</name>
    <dbReference type="NCBI Taxonomy" id="417177"/>
    <lineage>
        <taxon>Eukaryota</taxon>
        <taxon>Fungi</taxon>
        <taxon>Fungi incertae sedis</taxon>
        <taxon>Zoopagomycota</taxon>
        <taxon>Kickxellomycotina</taxon>
        <taxon>Kickxellomycetes</taxon>
        <taxon>Kickxellales</taxon>
        <taxon>Kickxellaceae</taxon>
        <taxon>Coemansia</taxon>
    </lineage>
</organism>
<proteinExistence type="predicted"/>
<dbReference type="Proteomes" id="UP001140096">
    <property type="component" value="Unassembled WGS sequence"/>
</dbReference>
<reference evidence="1" key="1">
    <citation type="submission" date="2022-07" db="EMBL/GenBank/DDBJ databases">
        <title>Phylogenomic reconstructions and comparative analyses of Kickxellomycotina fungi.</title>
        <authorList>
            <person name="Reynolds N.K."/>
            <person name="Stajich J.E."/>
            <person name="Barry K."/>
            <person name="Grigoriev I.V."/>
            <person name="Crous P."/>
            <person name="Smith M.E."/>
        </authorList>
    </citation>
    <scope>NUCLEOTIDE SEQUENCE</scope>
    <source>
        <strain evidence="1">CBS 102833</strain>
    </source>
</reference>
<protein>
    <submittedName>
        <fullName evidence="1">Uncharacterized protein</fullName>
    </submittedName>
</protein>
<evidence type="ECO:0000313" key="1">
    <source>
        <dbReference type="EMBL" id="KAJ2809790.1"/>
    </source>
</evidence>
<sequence length="327" mass="36708">MSIELDHSPVLFAYPKTGCKLTGRVGITSTKKSKVRSLAIAFLEHEYFEFGVPRENKIPFVLWQKDLEAELLPGVTHYTSFRFQLPDNLHTTVFTKFNCSRYELEATAKTKGASGSSVCAKDLALYSISPLLNNPLVAKAPFAIDHEWTQGQIRVTFPGPFAYANSIIEVGITFIPRTPYYYLARVSGQFVEIIEYTRSDGSVLATAMEIDGKRVISEVYDVQPSWYDPVPLTNNMRVTFKVALPKMITTPRRENWATTTRPATMPDPSAAPFVLYDVENTHLRIRHGLSYKIELLDIRGIPLYITSTVLIGVIPPLPETDVDLLDA</sequence>